<name>A0ABV4U8S2_9BACT</name>
<protein>
    <submittedName>
        <fullName evidence="3">Uncharacterized protein</fullName>
    </submittedName>
</protein>
<comment type="caution">
    <text evidence="3">The sequence shown here is derived from an EMBL/GenBank/DDBJ whole genome shotgun (WGS) entry which is preliminary data.</text>
</comment>
<keyword evidence="1" id="KW-0175">Coiled coil</keyword>
<evidence type="ECO:0000256" key="2">
    <source>
        <dbReference type="SAM" id="MobiDB-lite"/>
    </source>
</evidence>
<accession>A0ABV4U8S2</accession>
<dbReference type="Proteomes" id="UP001575105">
    <property type="component" value="Unassembled WGS sequence"/>
</dbReference>
<evidence type="ECO:0000256" key="1">
    <source>
        <dbReference type="SAM" id="Coils"/>
    </source>
</evidence>
<sequence>MRNASLLIIMACVAGLGSVWGVAAEVPSAGPAAVTVAVDERVAALEKQLGQLEARIEELEQRPTIQLQRPLQVAPDQPHLGPQLRRGRRPGDPYDTNIFFLKEIEAGQQLKIESQFAPETHDISDDQ</sequence>
<keyword evidence="4" id="KW-1185">Reference proteome</keyword>
<proteinExistence type="predicted"/>
<feature type="region of interest" description="Disordered" evidence="2">
    <location>
        <begin position="70"/>
        <end position="92"/>
    </location>
</feature>
<organism evidence="3 4">
    <name type="scientific">Natronomicrosphaera hydrolytica</name>
    <dbReference type="NCBI Taxonomy" id="3242702"/>
    <lineage>
        <taxon>Bacteria</taxon>
        <taxon>Pseudomonadati</taxon>
        <taxon>Planctomycetota</taxon>
        <taxon>Phycisphaerae</taxon>
        <taxon>Phycisphaerales</taxon>
        <taxon>Phycisphaeraceae</taxon>
        <taxon>Natronomicrosphaera</taxon>
    </lineage>
</organism>
<reference evidence="3 4" key="1">
    <citation type="submission" date="2024-08" db="EMBL/GenBank/DDBJ databases">
        <title>Whole-genome sequencing of halo(alkali)philic microorganisms from hypersaline lakes.</title>
        <authorList>
            <person name="Sorokin D.Y."/>
            <person name="Merkel A.Y."/>
            <person name="Messina E."/>
            <person name="Yakimov M."/>
        </authorList>
    </citation>
    <scope>NUCLEOTIDE SEQUENCE [LARGE SCALE GENOMIC DNA]</scope>
    <source>
        <strain evidence="3 4">AB-hyl4</strain>
    </source>
</reference>
<feature type="coiled-coil region" evidence="1">
    <location>
        <begin position="35"/>
        <end position="62"/>
    </location>
</feature>
<evidence type="ECO:0000313" key="4">
    <source>
        <dbReference type="Proteomes" id="UP001575105"/>
    </source>
</evidence>
<gene>
    <name evidence="3" type="ORF">ACERK3_17130</name>
</gene>
<dbReference type="RefSeq" id="WP_425346931.1">
    <property type="nucleotide sequence ID" value="NZ_JBGUBD010000014.1"/>
</dbReference>
<dbReference type="EMBL" id="JBGUBD010000014">
    <property type="protein sequence ID" value="MFA9480005.1"/>
    <property type="molecule type" value="Genomic_DNA"/>
</dbReference>
<evidence type="ECO:0000313" key="3">
    <source>
        <dbReference type="EMBL" id="MFA9480005.1"/>
    </source>
</evidence>